<keyword evidence="2" id="KW-1185">Reference proteome</keyword>
<organism evidence="1 2">
    <name type="scientific">Streptomonospora halophila</name>
    <dbReference type="NCBI Taxonomy" id="427369"/>
    <lineage>
        <taxon>Bacteria</taxon>
        <taxon>Bacillati</taxon>
        <taxon>Actinomycetota</taxon>
        <taxon>Actinomycetes</taxon>
        <taxon>Streptosporangiales</taxon>
        <taxon>Nocardiopsidaceae</taxon>
        <taxon>Streptomonospora</taxon>
    </lineage>
</organism>
<evidence type="ECO:0000313" key="1">
    <source>
        <dbReference type="EMBL" id="GAA4930867.1"/>
    </source>
</evidence>
<comment type="caution">
    <text evidence="1">The sequence shown here is derived from an EMBL/GenBank/DDBJ whole genome shotgun (WGS) entry which is preliminary data.</text>
</comment>
<name>A0ABP9GAL0_9ACTN</name>
<reference evidence="2" key="1">
    <citation type="journal article" date="2019" name="Int. J. Syst. Evol. Microbiol.">
        <title>The Global Catalogue of Microorganisms (GCM) 10K type strain sequencing project: providing services to taxonomists for standard genome sequencing and annotation.</title>
        <authorList>
            <consortium name="The Broad Institute Genomics Platform"/>
            <consortium name="The Broad Institute Genome Sequencing Center for Infectious Disease"/>
            <person name="Wu L."/>
            <person name="Ma J."/>
        </authorList>
    </citation>
    <scope>NUCLEOTIDE SEQUENCE [LARGE SCALE GENOMIC DNA]</scope>
    <source>
        <strain evidence="2">JCM 18123</strain>
    </source>
</reference>
<evidence type="ECO:0000313" key="2">
    <source>
        <dbReference type="Proteomes" id="UP001499993"/>
    </source>
</evidence>
<accession>A0ABP9GAL0</accession>
<dbReference type="InterPro" id="IPR036188">
    <property type="entry name" value="FAD/NAD-bd_sf"/>
</dbReference>
<dbReference type="SUPFAM" id="SSF51971">
    <property type="entry name" value="Nucleotide-binding domain"/>
    <property type="match status" value="1"/>
</dbReference>
<dbReference type="Gene3D" id="3.50.50.60">
    <property type="entry name" value="FAD/NAD(P)-binding domain"/>
    <property type="match status" value="1"/>
</dbReference>
<proteinExistence type="predicted"/>
<protein>
    <submittedName>
        <fullName evidence="1">Uncharacterized protein</fullName>
    </submittedName>
</protein>
<dbReference type="Proteomes" id="UP001499993">
    <property type="component" value="Unassembled WGS sequence"/>
</dbReference>
<dbReference type="EMBL" id="BAABIK010000003">
    <property type="protein sequence ID" value="GAA4930867.1"/>
    <property type="molecule type" value="Genomic_DNA"/>
</dbReference>
<sequence length="106" mass="10512">MADRLPVAVIGAGPVGPAAAAEVERRGLPAVVLEKGAEAGAAMREWGHVRLFSSWRGLVSPAAEKPLAVGGWLAEAAAGEGEGAGGCCGSAPDPVELAHPALPVLK</sequence>
<gene>
    <name evidence="1" type="ORF">GCM10023224_08360</name>
</gene>
<dbReference type="Pfam" id="PF13450">
    <property type="entry name" value="NAD_binding_8"/>
    <property type="match status" value="1"/>
</dbReference>